<evidence type="ECO:0000256" key="3">
    <source>
        <dbReference type="ARBA" id="ARBA00023242"/>
    </source>
</evidence>
<dbReference type="Pfam" id="PF02671">
    <property type="entry name" value="PAH"/>
    <property type="match status" value="2"/>
</dbReference>
<dbReference type="Gene3D" id="1.20.1160.11">
    <property type="entry name" value="Paired amphipathic helix"/>
    <property type="match status" value="2"/>
</dbReference>
<dbReference type="InterPro" id="IPR036600">
    <property type="entry name" value="PAH_sf"/>
</dbReference>
<keyword evidence="2" id="KW-0678">Repressor</keyword>
<sequence>MAPEVAHQMRTPPPNTPKESSEPVATSTIKMGSSQPPGGVAHPARPDQGAPALGQERRVISSEAVSYIRQIQLEFVDQPDIYRTFLHTLKDYESQVIGFPGVVTRISELLAGHPNLIQGLNIFLPPRYQTESDSSNDPNAICATGHPATGNERTLISHINPPKMLATPPNTPTESSEPFAPLTVHEIGASTSMLSEQLGIRTKMGPSQPPGGVAHPAYLAQGALALTQKQLDEAYSYLDQVKAQFVDKPDIYSTFLHILKDFKSQVIDIPSVINRISDLFAGHPSLIRGFSTFWPQGYGASNDLNTICATDCPVANNASTPTQTAQGASINGAVPQQPDAAKGAESFDLSTMMDPWSTSLPPHQMLAILIQPPELTRQKIELFPPIVVQLLQPEDMLNVWAIATLLENGTDVTHQLGGELIQSPIGGTFHFSGLTIHEEGVYCVRICIYQMDFDSCPKGVAQIGCVDSNDIIIAPRPDFMAICLSIGDVTAAQDSPWVAQPLLCQTVDASTCIDDHTGYFPNLKIHTSSSITNIKKIEYSKYMVIKPVSDFMLETANLEHGLYNFGYGLFLDERGVWLDDGEIERTEGLDESVLLGDDGELYRKRTDGVFNGLFVGLERRVTTVVNGDNSVMCIAHNVLIN</sequence>
<gene>
    <name evidence="6" type="ORF">VC83_01205</name>
</gene>
<dbReference type="GeneID" id="36284296"/>
<comment type="subcellular location">
    <subcellularLocation>
        <location evidence="1 4">Nucleus</location>
    </subcellularLocation>
</comment>
<reference evidence="6" key="1">
    <citation type="submission" date="2016-03" db="EMBL/GenBank/DDBJ databases">
        <title>Updated assembly of Pseudogymnoascus destructans, the fungus causing white-nose syndrome of bats.</title>
        <authorList>
            <person name="Palmer J.M."/>
            <person name="Drees K.P."/>
            <person name="Foster J.T."/>
            <person name="Lindner D.L."/>
        </authorList>
    </citation>
    <scope>NUCLEOTIDE SEQUENCE [LARGE SCALE GENOMIC DNA]</scope>
    <source>
        <strain evidence="6">20631-21</strain>
    </source>
</reference>
<dbReference type="InterPro" id="IPR003822">
    <property type="entry name" value="PAH"/>
</dbReference>
<name>A0A177AMS8_9PEZI</name>
<evidence type="ECO:0000256" key="4">
    <source>
        <dbReference type="PROSITE-ProRule" id="PRU00810"/>
    </source>
</evidence>
<keyword evidence="3 4" id="KW-0539">Nucleus</keyword>
<feature type="compositionally biased region" description="Polar residues" evidence="5">
    <location>
        <begin position="23"/>
        <end position="36"/>
    </location>
</feature>
<evidence type="ECO:0000313" key="6">
    <source>
        <dbReference type="EMBL" id="OAF62474.1"/>
    </source>
</evidence>
<dbReference type="EMBL" id="KV441387">
    <property type="protein sequence ID" value="OAF62474.1"/>
    <property type="molecule type" value="Genomic_DNA"/>
</dbReference>
<dbReference type="eggNOG" id="KOG4204">
    <property type="taxonomic scope" value="Eukaryota"/>
</dbReference>
<proteinExistence type="predicted"/>
<dbReference type="GO" id="GO:0000122">
    <property type="term" value="P:negative regulation of transcription by RNA polymerase II"/>
    <property type="evidence" value="ECO:0007669"/>
    <property type="project" value="TreeGrafter"/>
</dbReference>
<evidence type="ECO:0000256" key="1">
    <source>
        <dbReference type="ARBA" id="ARBA00004123"/>
    </source>
</evidence>
<dbReference type="RefSeq" id="XP_024327746.1">
    <property type="nucleotide sequence ID" value="XM_024464889.1"/>
</dbReference>
<feature type="region of interest" description="Disordered" evidence="5">
    <location>
        <begin position="1"/>
        <end position="56"/>
    </location>
</feature>
<dbReference type="FunFam" id="1.20.1160.11:FF:000001">
    <property type="entry name" value="Paired amphipathic helix protein Sin3"/>
    <property type="match status" value="2"/>
</dbReference>
<dbReference type="AlphaFoldDB" id="A0A177AMS8"/>
<protein>
    <submittedName>
        <fullName evidence="6">Uncharacterized protein</fullName>
    </submittedName>
</protein>
<dbReference type="GO" id="GO:0003714">
    <property type="term" value="F:transcription corepressor activity"/>
    <property type="evidence" value="ECO:0007669"/>
    <property type="project" value="InterPro"/>
</dbReference>
<dbReference type="GO" id="GO:0070822">
    <property type="term" value="C:Sin3-type complex"/>
    <property type="evidence" value="ECO:0007669"/>
    <property type="project" value="TreeGrafter"/>
</dbReference>
<accession>A0A177AMS8</accession>
<organism evidence="6">
    <name type="scientific">Pseudogymnoascus destructans</name>
    <dbReference type="NCBI Taxonomy" id="655981"/>
    <lineage>
        <taxon>Eukaryota</taxon>
        <taxon>Fungi</taxon>
        <taxon>Dikarya</taxon>
        <taxon>Ascomycota</taxon>
        <taxon>Pezizomycotina</taxon>
        <taxon>Leotiomycetes</taxon>
        <taxon>Thelebolales</taxon>
        <taxon>Thelebolaceae</taxon>
        <taxon>Pseudogymnoascus</taxon>
    </lineage>
</organism>
<evidence type="ECO:0000256" key="5">
    <source>
        <dbReference type="SAM" id="MobiDB-lite"/>
    </source>
</evidence>
<dbReference type="Proteomes" id="UP000077154">
    <property type="component" value="Unassembled WGS sequence"/>
</dbReference>
<dbReference type="OrthoDB" id="3436948at2759"/>
<dbReference type="PROSITE" id="PS51477">
    <property type="entry name" value="PAH"/>
    <property type="match status" value="2"/>
</dbReference>
<evidence type="ECO:0000256" key="2">
    <source>
        <dbReference type="ARBA" id="ARBA00022491"/>
    </source>
</evidence>
<dbReference type="InterPro" id="IPR039774">
    <property type="entry name" value="Sin3-like"/>
</dbReference>
<dbReference type="PANTHER" id="PTHR12346">
    <property type="entry name" value="SIN3B-RELATED"/>
    <property type="match status" value="1"/>
</dbReference>
<dbReference type="VEuPathDB" id="FungiDB:GMDG_07007"/>
<dbReference type="SUPFAM" id="SSF47762">
    <property type="entry name" value="PAH2 domain"/>
    <property type="match status" value="2"/>
</dbReference>
<dbReference type="PANTHER" id="PTHR12346:SF0">
    <property type="entry name" value="SIN3A, ISOFORM G"/>
    <property type="match status" value="1"/>
</dbReference>